<dbReference type="InterPro" id="IPR002759">
    <property type="entry name" value="Pop5/Rpp14/Rnp2-like"/>
</dbReference>
<keyword evidence="5" id="KW-0539">Nucleus</keyword>
<keyword evidence="4 7" id="KW-0819">tRNA processing</keyword>
<dbReference type="InterPro" id="IPR016819">
    <property type="entry name" value="RNase_P/MRP_POP5"/>
</dbReference>
<dbReference type="InterPro" id="IPR038085">
    <property type="entry name" value="Rnp2-like_sf"/>
</dbReference>
<keyword evidence="9" id="KW-1185">Reference proteome</keyword>
<dbReference type="OrthoDB" id="24745at2759"/>
<evidence type="ECO:0000256" key="4">
    <source>
        <dbReference type="ARBA" id="ARBA00022694"/>
    </source>
</evidence>
<dbReference type="PANTHER" id="PTHR48414:SF1">
    <property type="entry name" value="POP5 HOMOLOG, RIBONUCLEASE P_MRP SUBUNIT"/>
    <property type="match status" value="1"/>
</dbReference>
<reference evidence="8 9" key="1">
    <citation type="journal article" date="2020" name="J. Phycol.">
        <title>Comparative genome analysis reveals Cyanidiococcus gen. nov., a new extremophilic red algal genus sister to Cyanidioschyzon (Cyanidioschyzonaceae, Rhodophyta).</title>
        <authorList>
            <person name="Liu S.-L."/>
            <person name="Chiang Y.-R."/>
            <person name="Yoon H.S."/>
            <person name="Fu H.-Y."/>
        </authorList>
    </citation>
    <scope>NUCLEOTIDE SEQUENCE [LARGE SCALE GENOMIC DNA]</scope>
    <source>
        <strain evidence="8 9">THAL066</strain>
    </source>
</reference>
<name>A0A7J7IQR5_9RHOD</name>
<comment type="subcellular location">
    <subcellularLocation>
        <location evidence="1">Nucleus</location>
    </subcellularLocation>
</comment>
<dbReference type="Pfam" id="PF01900">
    <property type="entry name" value="RNase_P_Rpp14"/>
    <property type="match status" value="1"/>
</dbReference>
<comment type="similarity">
    <text evidence="2 7">Belongs to the eukaryotic/archaeal RNase P protein component 2 family.</text>
</comment>
<dbReference type="SUPFAM" id="SSF160350">
    <property type="entry name" value="Rnp2-like"/>
    <property type="match status" value="1"/>
</dbReference>
<evidence type="ECO:0000256" key="3">
    <source>
        <dbReference type="ARBA" id="ARBA00022552"/>
    </source>
</evidence>
<comment type="caution">
    <text evidence="8">The sequence shown here is derived from an EMBL/GenBank/DDBJ whole genome shotgun (WGS) entry which is preliminary data.</text>
</comment>
<dbReference type="EMBL" id="VWRR01000001">
    <property type="protein sequence ID" value="KAF6005080.1"/>
    <property type="molecule type" value="Genomic_DNA"/>
</dbReference>
<dbReference type="Proteomes" id="UP000530660">
    <property type="component" value="Unassembled WGS sequence"/>
</dbReference>
<dbReference type="PIRSF" id="PIRSF023803">
    <property type="entry name" value="Ribonuclease_P_prd"/>
    <property type="match status" value="1"/>
</dbReference>
<evidence type="ECO:0000256" key="1">
    <source>
        <dbReference type="ARBA" id="ARBA00004123"/>
    </source>
</evidence>
<evidence type="ECO:0000256" key="5">
    <source>
        <dbReference type="ARBA" id="ARBA00023242"/>
    </source>
</evidence>
<comment type="function">
    <text evidence="7">Component of ribonuclease P, a protein complex that generates mature tRNA molecules by cleaving their 5'-ends.</text>
</comment>
<organism evidence="8 9">
    <name type="scientific">Cyanidiococcus yangmingshanensis</name>
    <dbReference type="NCBI Taxonomy" id="2690220"/>
    <lineage>
        <taxon>Eukaryota</taxon>
        <taxon>Rhodophyta</taxon>
        <taxon>Bangiophyceae</taxon>
        <taxon>Cyanidiales</taxon>
        <taxon>Cyanidiaceae</taxon>
        <taxon>Cyanidiococcus</taxon>
    </lineage>
</organism>
<dbReference type="GO" id="GO:0030677">
    <property type="term" value="C:ribonuclease P complex"/>
    <property type="evidence" value="ECO:0007669"/>
    <property type="project" value="InterPro"/>
</dbReference>
<dbReference type="Gene3D" id="3.30.70.3250">
    <property type="entry name" value="Ribonuclease P, Pop5 subunit"/>
    <property type="match status" value="1"/>
</dbReference>
<dbReference type="GO" id="GO:0001682">
    <property type="term" value="P:tRNA 5'-leader removal"/>
    <property type="evidence" value="ECO:0007669"/>
    <property type="project" value="InterPro"/>
</dbReference>
<dbReference type="GO" id="GO:0006364">
    <property type="term" value="P:rRNA processing"/>
    <property type="evidence" value="ECO:0007669"/>
    <property type="project" value="UniProtKB-KW"/>
</dbReference>
<proteinExistence type="inferred from homology"/>
<dbReference type="GO" id="GO:0033204">
    <property type="term" value="F:ribonuclease P RNA binding"/>
    <property type="evidence" value="ECO:0007669"/>
    <property type="project" value="InterPro"/>
</dbReference>
<evidence type="ECO:0000256" key="6">
    <source>
        <dbReference type="ARBA" id="ARBA00044198"/>
    </source>
</evidence>
<evidence type="ECO:0000313" key="9">
    <source>
        <dbReference type="Proteomes" id="UP000530660"/>
    </source>
</evidence>
<evidence type="ECO:0000313" key="8">
    <source>
        <dbReference type="EMBL" id="KAF6005080.1"/>
    </source>
</evidence>
<dbReference type="PANTHER" id="PTHR48414">
    <property type="entry name" value="POP5 HOMOLOG, RIBONUCLEASE P_MRP SUBUNIT"/>
    <property type="match status" value="1"/>
</dbReference>
<evidence type="ECO:0000256" key="2">
    <source>
        <dbReference type="ARBA" id="ARBA00010800"/>
    </source>
</evidence>
<accession>A0A7J7IQR5</accession>
<gene>
    <name evidence="8" type="primary">POP5</name>
    <name evidence="8" type="ORF">F1559_000121</name>
</gene>
<dbReference type="AlphaFoldDB" id="A0A7J7IQR5"/>
<dbReference type="GO" id="GO:0005634">
    <property type="term" value="C:nucleus"/>
    <property type="evidence" value="ECO:0007669"/>
    <property type="project" value="UniProtKB-SubCell"/>
</dbReference>
<keyword evidence="3" id="KW-0698">rRNA processing</keyword>
<protein>
    <recommendedName>
        <fullName evidence="6 7">Ribonuclease P/MRP protein subunit POP5</fullName>
    </recommendedName>
</protein>
<sequence length="212" mass="24170">MVRHKNRYLVCFVRADEVEDRAARDDRAGANLQASSHLPSDVRASLTGQKRKNLSAGEIISRTDKLSATDNHTTKRAGRRLTFSDRDLHSALRSVIETNLGDWGWCLLVPILAIKYFDQETGLVILRTPREYYGLLWVACSLLDRLRLPSTGRWISVQIRVVHVGGTVRSCLRRTVQAFRRELPFFLDEHALKEHTIRIERALVDLTSAEHG</sequence>
<evidence type="ECO:0000256" key="7">
    <source>
        <dbReference type="PIRNR" id="PIRNR023803"/>
    </source>
</evidence>